<proteinExistence type="predicted"/>
<name>A0A2U2I4V2_9BURK</name>
<gene>
    <name evidence="2" type="ORF">C7C56_005600</name>
</gene>
<sequence length="172" mass="18619">MQCRVIRILLAVCVFLQVAFFVLAWSSLLPAHAFMQMSADGISVEAMRALPMGQRLAGAALALPVLGALSYGMWRLERMLANVGRRAVFDLANIEHLRAFAGATLLATLWSIAAVPLRALAFRHGFGDPAPGMSISVSAEVVLLIFVCALFYLVTGMMHEGRRLAEENAGFV</sequence>
<organism evidence="2 3">
    <name type="scientific">Massilia glaciei</name>
    <dbReference type="NCBI Taxonomy" id="1524097"/>
    <lineage>
        <taxon>Bacteria</taxon>
        <taxon>Pseudomonadati</taxon>
        <taxon>Pseudomonadota</taxon>
        <taxon>Betaproteobacteria</taxon>
        <taxon>Burkholderiales</taxon>
        <taxon>Oxalobacteraceae</taxon>
        <taxon>Telluria group</taxon>
        <taxon>Massilia</taxon>
    </lineage>
</organism>
<dbReference type="Proteomes" id="UP000241421">
    <property type="component" value="Unassembled WGS sequence"/>
</dbReference>
<feature type="transmembrane region" description="Helical" evidence="1">
    <location>
        <begin position="57"/>
        <end position="76"/>
    </location>
</feature>
<feature type="transmembrane region" description="Helical" evidence="1">
    <location>
        <begin position="97"/>
        <end position="121"/>
    </location>
</feature>
<feature type="transmembrane region" description="Helical" evidence="1">
    <location>
        <begin position="133"/>
        <end position="154"/>
    </location>
</feature>
<evidence type="ECO:0000313" key="2">
    <source>
        <dbReference type="EMBL" id="PWF54747.1"/>
    </source>
</evidence>
<keyword evidence="1" id="KW-1133">Transmembrane helix</keyword>
<comment type="caution">
    <text evidence="2">The sequence shown here is derived from an EMBL/GenBank/DDBJ whole genome shotgun (WGS) entry which is preliminary data.</text>
</comment>
<dbReference type="OrthoDB" id="6064805at2"/>
<evidence type="ECO:0000256" key="1">
    <source>
        <dbReference type="SAM" id="Phobius"/>
    </source>
</evidence>
<keyword evidence="3" id="KW-1185">Reference proteome</keyword>
<dbReference type="AlphaFoldDB" id="A0A2U2I4V2"/>
<keyword evidence="1" id="KW-0472">Membrane</keyword>
<evidence type="ECO:0000313" key="3">
    <source>
        <dbReference type="Proteomes" id="UP000241421"/>
    </source>
</evidence>
<protein>
    <submittedName>
        <fullName evidence="2">DUF2975 domain-containing protein</fullName>
    </submittedName>
</protein>
<accession>A0A2U2I4V2</accession>
<keyword evidence="1" id="KW-0812">Transmembrane</keyword>
<reference evidence="2 3" key="1">
    <citation type="submission" date="2018-04" db="EMBL/GenBank/DDBJ databases">
        <title>Massilia violaceinigra sp. nov., a novel purple-pigmented bacterium isolated from Tianshan glacier, Xinjiang, China.</title>
        <authorList>
            <person name="Wang H."/>
        </authorList>
    </citation>
    <scope>NUCLEOTIDE SEQUENCE [LARGE SCALE GENOMIC DNA]</scope>
    <source>
        <strain evidence="2 3">B448-2</strain>
    </source>
</reference>
<dbReference type="EMBL" id="PXWF02000072">
    <property type="protein sequence ID" value="PWF54747.1"/>
    <property type="molecule type" value="Genomic_DNA"/>
</dbReference>